<keyword evidence="3 5" id="KW-0863">Zinc-finger</keyword>
<evidence type="ECO:0000256" key="2">
    <source>
        <dbReference type="ARBA" id="ARBA00022737"/>
    </source>
</evidence>
<reference evidence="7 8" key="1">
    <citation type="submission" date="2015-12" db="EMBL/GenBank/DDBJ databases">
        <title>Draft genome sequence of Moniliophthora roreri, the causal agent of frosty pod rot of cacao.</title>
        <authorList>
            <person name="Aime M.C."/>
            <person name="Diaz-Valderrama J.R."/>
            <person name="Kijpornyongpan T."/>
            <person name="Phillips-Mora W."/>
        </authorList>
    </citation>
    <scope>NUCLEOTIDE SEQUENCE [LARGE SCALE GENOMIC DNA]</scope>
    <source>
        <strain evidence="7 8">MCA 2952</strain>
    </source>
</reference>
<keyword evidence="1" id="KW-0479">Metal-binding</keyword>
<dbReference type="PROSITE" id="PS50157">
    <property type="entry name" value="ZINC_FINGER_C2H2_2"/>
    <property type="match status" value="1"/>
</dbReference>
<name>A0A0W0EV89_MONRR</name>
<evidence type="ECO:0000313" key="8">
    <source>
        <dbReference type="Proteomes" id="UP000054988"/>
    </source>
</evidence>
<organism evidence="7 8">
    <name type="scientific">Moniliophthora roreri</name>
    <name type="common">Frosty pod rot fungus</name>
    <name type="synonym">Monilia roreri</name>
    <dbReference type="NCBI Taxonomy" id="221103"/>
    <lineage>
        <taxon>Eukaryota</taxon>
        <taxon>Fungi</taxon>
        <taxon>Dikarya</taxon>
        <taxon>Basidiomycota</taxon>
        <taxon>Agaricomycotina</taxon>
        <taxon>Agaricomycetes</taxon>
        <taxon>Agaricomycetidae</taxon>
        <taxon>Agaricales</taxon>
        <taxon>Marasmiineae</taxon>
        <taxon>Marasmiaceae</taxon>
        <taxon>Moniliophthora</taxon>
    </lineage>
</organism>
<dbReference type="AlphaFoldDB" id="A0A0W0EV89"/>
<keyword evidence="4" id="KW-0862">Zinc</keyword>
<dbReference type="Proteomes" id="UP000054988">
    <property type="component" value="Unassembled WGS sequence"/>
</dbReference>
<keyword evidence="2" id="KW-0677">Repeat</keyword>
<evidence type="ECO:0000256" key="5">
    <source>
        <dbReference type="PROSITE-ProRule" id="PRU00042"/>
    </source>
</evidence>
<protein>
    <recommendedName>
        <fullName evidence="6">C2H2-type domain-containing protein</fullName>
    </recommendedName>
</protein>
<dbReference type="GO" id="GO:0008270">
    <property type="term" value="F:zinc ion binding"/>
    <property type="evidence" value="ECO:0007669"/>
    <property type="project" value="UniProtKB-KW"/>
</dbReference>
<proteinExistence type="predicted"/>
<evidence type="ECO:0000256" key="1">
    <source>
        <dbReference type="ARBA" id="ARBA00022723"/>
    </source>
</evidence>
<dbReference type="Gene3D" id="3.30.160.60">
    <property type="entry name" value="Classic Zinc Finger"/>
    <property type="match status" value="1"/>
</dbReference>
<evidence type="ECO:0000256" key="3">
    <source>
        <dbReference type="ARBA" id="ARBA00022771"/>
    </source>
</evidence>
<dbReference type="SUPFAM" id="SSF57667">
    <property type="entry name" value="beta-beta-alpha zinc fingers"/>
    <property type="match status" value="1"/>
</dbReference>
<sequence length="189" mass="21005">MNQTQAASNAGETFRKDDWRPNLNIIRNQDQENMMTTTNSLRSISLSVLSAPRTSIPSLSAEYHPISDADDVALAQASMDNSTSNRDPIQVDLGSIFPASGFRSQVGVPAAAEASKSLRKKAPVYFCPFPKCKSHGFTEKHNFKYHWNSHMGIKPYACPKCKRGFGSKWDLRRHLKAKTLACANRNSQS</sequence>
<evidence type="ECO:0000259" key="6">
    <source>
        <dbReference type="PROSITE" id="PS50157"/>
    </source>
</evidence>
<evidence type="ECO:0000313" key="7">
    <source>
        <dbReference type="EMBL" id="KTB27975.1"/>
    </source>
</evidence>
<dbReference type="InterPro" id="IPR013087">
    <property type="entry name" value="Znf_C2H2_type"/>
</dbReference>
<gene>
    <name evidence="7" type="ORF">WG66_19480</name>
</gene>
<dbReference type="EMBL" id="LATX01002510">
    <property type="protein sequence ID" value="KTB27975.1"/>
    <property type="molecule type" value="Genomic_DNA"/>
</dbReference>
<dbReference type="FunFam" id="3.30.160.60:FF:000100">
    <property type="entry name" value="Zinc finger 45-like"/>
    <property type="match status" value="1"/>
</dbReference>
<feature type="domain" description="C2H2-type" evidence="6">
    <location>
        <begin position="156"/>
        <end position="179"/>
    </location>
</feature>
<comment type="caution">
    <text evidence="7">The sequence shown here is derived from an EMBL/GenBank/DDBJ whole genome shotgun (WGS) entry which is preliminary data.</text>
</comment>
<evidence type="ECO:0000256" key="4">
    <source>
        <dbReference type="ARBA" id="ARBA00022833"/>
    </source>
</evidence>
<dbReference type="InterPro" id="IPR036236">
    <property type="entry name" value="Znf_C2H2_sf"/>
</dbReference>
<accession>A0A0W0EV89</accession>